<accession>A0A059KSP7</accession>
<dbReference type="GO" id="GO:1990961">
    <property type="term" value="P:xenobiotic detoxification by transmembrane export across the plasma membrane"/>
    <property type="evidence" value="ECO:0007669"/>
    <property type="project" value="InterPro"/>
</dbReference>
<evidence type="ECO:0000313" key="10">
    <source>
        <dbReference type="EMBL" id="KDD65118.1"/>
    </source>
</evidence>
<comment type="caution">
    <text evidence="8">Lacks conserved residue(s) required for the propagation of feature annotation.</text>
</comment>
<sequence>MKPTARLIALLASLTAFVPFSIDTYLPSLPQIAADLSSSTSQVQHTISAFLAGLCLGMLFYGPLSDRYGRRPLLLGSLVLYGLATLGCLFAGSIEQLTAWRFLQALGGAGALVLARAIARDLFGLAQAAKVLSWMHLLTMMATLVAPMIGTWLVLIDGWRTIFAALFILCGLCLLMVSVGLKESLPTQARGTSLKGAFAAYPGIVRQPRAVALILCMALAFGGMFAFITASPFVYVVYFGVSPRTFSWLFGLNILGIIVVTFINARWVTRFGPQRMLGVGALLAGVAALALMVAGYTQWGGLTSIVLCMVLYMGVTGLLGANCTASLMSMFPAQAGASVALGISVQFASGALASVWVSRLADGTPWPMCLVVGSCGLGCLVAYGISIRAPVNPAAARDEVRAPLRP</sequence>
<dbReference type="CDD" id="cd17320">
    <property type="entry name" value="MFS_MdfA_MDR_like"/>
    <property type="match status" value="1"/>
</dbReference>
<dbReference type="EMBL" id="AZQQ01000110">
    <property type="protein sequence ID" value="KDD65118.1"/>
    <property type="molecule type" value="Genomic_DNA"/>
</dbReference>
<evidence type="ECO:0000256" key="5">
    <source>
        <dbReference type="ARBA" id="ARBA00022692"/>
    </source>
</evidence>
<evidence type="ECO:0000256" key="1">
    <source>
        <dbReference type="ARBA" id="ARBA00004651"/>
    </source>
</evidence>
<gene>
    <name evidence="10" type="ORF">V466_30530</name>
</gene>
<dbReference type="RefSeq" id="WP_033062033.1">
    <property type="nucleotide sequence ID" value="NZ_AZQQ01000110.1"/>
</dbReference>
<feature type="transmembrane region" description="Helical" evidence="8">
    <location>
        <begin position="211"/>
        <end position="239"/>
    </location>
</feature>
<comment type="similarity">
    <text evidence="2 8">Belongs to the major facilitator superfamily. Bcr/CmlA family.</text>
</comment>
<dbReference type="GO" id="GO:0005886">
    <property type="term" value="C:plasma membrane"/>
    <property type="evidence" value="ECO:0007669"/>
    <property type="project" value="UniProtKB-SubCell"/>
</dbReference>
<keyword evidence="6 8" id="KW-1133">Transmembrane helix</keyword>
<keyword evidence="5 8" id="KW-0812">Transmembrane</keyword>
<dbReference type="eggNOG" id="COG2814">
    <property type="taxonomic scope" value="Bacteria"/>
</dbReference>
<evidence type="ECO:0000256" key="6">
    <source>
        <dbReference type="ARBA" id="ARBA00022989"/>
    </source>
</evidence>
<organism evidence="10 11">
    <name type="scientific">Pseudomonas mandelii PD30</name>
    <dbReference type="NCBI Taxonomy" id="1419583"/>
    <lineage>
        <taxon>Bacteria</taxon>
        <taxon>Pseudomonadati</taxon>
        <taxon>Pseudomonadota</taxon>
        <taxon>Gammaproteobacteria</taxon>
        <taxon>Pseudomonadales</taxon>
        <taxon>Pseudomonadaceae</taxon>
        <taxon>Pseudomonas</taxon>
    </lineage>
</organism>
<dbReference type="InterPro" id="IPR004812">
    <property type="entry name" value="Efflux_drug-R_Bcr/CmlA"/>
</dbReference>
<dbReference type="Pfam" id="PF07690">
    <property type="entry name" value="MFS_1"/>
    <property type="match status" value="1"/>
</dbReference>
<feature type="transmembrane region" description="Helical" evidence="8">
    <location>
        <begin position="161"/>
        <end position="181"/>
    </location>
</feature>
<dbReference type="PANTHER" id="PTHR43124">
    <property type="entry name" value="PURINE EFFLUX PUMP PBUE"/>
    <property type="match status" value="1"/>
</dbReference>
<evidence type="ECO:0000256" key="4">
    <source>
        <dbReference type="ARBA" id="ARBA00022475"/>
    </source>
</evidence>
<keyword evidence="4" id="KW-1003">Cell membrane</keyword>
<dbReference type="Gene3D" id="1.20.1720.10">
    <property type="entry name" value="Multidrug resistance protein D"/>
    <property type="match status" value="1"/>
</dbReference>
<feature type="transmembrane region" description="Helical" evidence="8">
    <location>
        <begin position="131"/>
        <end position="155"/>
    </location>
</feature>
<feature type="domain" description="Major facilitator superfamily (MFS) profile" evidence="9">
    <location>
        <begin position="5"/>
        <end position="390"/>
    </location>
</feature>
<dbReference type="NCBIfam" id="TIGR00710">
    <property type="entry name" value="efflux_Bcr_CflA"/>
    <property type="match status" value="1"/>
</dbReference>
<evidence type="ECO:0000256" key="8">
    <source>
        <dbReference type="RuleBase" id="RU365088"/>
    </source>
</evidence>
<reference evidence="10 11" key="1">
    <citation type="submission" date="2013-12" db="EMBL/GenBank/DDBJ databases">
        <authorList>
            <person name="Formusa P.A."/>
            <person name="Habash M."/>
            <person name="Lee H."/>
            <person name="Trevors J.T."/>
        </authorList>
    </citation>
    <scope>NUCLEOTIDE SEQUENCE [LARGE SCALE GENOMIC DNA]</scope>
    <source>
        <strain evidence="10 11">PD30</strain>
    </source>
</reference>
<keyword evidence="7 8" id="KW-0472">Membrane</keyword>
<feature type="transmembrane region" description="Helical" evidence="8">
    <location>
        <begin position="335"/>
        <end position="358"/>
    </location>
</feature>
<dbReference type="PANTHER" id="PTHR43124:SF3">
    <property type="entry name" value="CHLORAMPHENICOL EFFLUX PUMP RV0191"/>
    <property type="match status" value="1"/>
</dbReference>
<comment type="subcellular location">
    <subcellularLocation>
        <location evidence="8">Cell inner membrane</location>
        <topology evidence="8">Multi-pass membrane protein</topology>
    </subcellularLocation>
    <subcellularLocation>
        <location evidence="1">Cell membrane</location>
        <topology evidence="1">Multi-pass membrane protein</topology>
    </subcellularLocation>
</comment>
<name>A0A059KSP7_9PSED</name>
<feature type="transmembrane region" description="Helical" evidence="8">
    <location>
        <begin position="45"/>
        <end position="61"/>
    </location>
</feature>
<feature type="transmembrane region" description="Helical" evidence="8">
    <location>
        <begin position="364"/>
        <end position="385"/>
    </location>
</feature>
<dbReference type="InterPro" id="IPR050189">
    <property type="entry name" value="MFS_Efflux_Transporters"/>
</dbReference>
<evidence type="ECO:0000256" key="7">
    <source>
        <dbReference type="ARBA" id="ARBA00023136"/>
    </source>
</evidence>
<dbReference type="SUPFAM" id="SSF103473">
    <property type="entry name" value="MFS general substrate transporter"/>
    <property type="match status" value="1"/>
</dbReference>
<evidence type="ECO:0000259" key="9">
    <source>
        <dbReference type="PROSITE" id="PS50850"/>
    </source>
</evidence>
<dbReference type="Proteomes" id="UP000026739">
    <property type="component" value="Unassembled WGS sequence"/>
</dbReference>
<dbReference type="AlphaFoldDB" id="A0A059KSP7"/>
<dbReference type="InterPro" id="IPR036259">
    <property type="entry name" value="MFS_trans_sf"/>
</dbReference>
<feature type="transmembrane region" description="Helical" evidence="8">
    <location>
        <begin position="100"/>
        <end position="119"/>
    </location>
</feature>
<dbReference type="InterPro" id="IPR020846">
    <property type="entry name" value="MFS_dom"/>
</dbReference>
<dbReference type="InterPro" id="IPR011701">
    <property type="entry name" value="MFS"/>
</dbReference>
<keyword evidence="8" id="KW-0997">Cell inner membrane</keyword>
<feature type="transmembrane region" description="Helical" evidence="8">
    <location>
        <begin position="245"/>
        <end position="265"/>
    </location>
</feature>
<feature type="transmembrane region" description="Helical" evidence="8">
    <location>
        <begin position="277"/>
        <end position="296"/>
    </location>
</feature>
<evidence type="ECO:0000256" key="2">
    <source>
        <dbReference type="ARBA" id="ARBA00006236"/>
    </source>
</evidence>
<comment type="caution">
    <text evidence="10">The sequence shown here is derived from an EMBL/GenBank/DDBJ whole genome shotgun (WGS) entry which is preliminary data.</text>
</comment>
<feature type="transmembrane region" description="Helical" evidence="8">
    <location>
        <begin position="73"/>
        <end position="94"/>
    </location>
</feature>
<evidence type="ECO:0000313" key="11">
    <source>
        <dbReference type="Proteomes" id="UP000026739"/>
    </source>
</evidence>
<feature type="transmembrane region" description="Helical" evidence="8">
    <location>
        <begin position="302"/>
        <end position="323"/>
    </location>
</feature>
<protein>
    <recommendedName>
        <fullName evidence="8">Bcr/CflA family efflux transporter</fullName>
    </recommendedName>
</protein>
<evidence type="ECO:0000256" key="3">
    <source>
        <dbReference type="ARBA" id="ARBA00022448"/>
    </source>
</evidence>
<keyword evidence="3 8" id="KW-0813">Transport</keyword>
<proteinExistence type="inferred from homology"/>
<dbReference type="PROSITE" id="PS50850">
    <property type="entry name" value="MFS"/>
    <property type="match status" value="1"/>
</dbReference>
<dbReference type="GO" id="GO:0042910">
    <property type="term" value="F:xenobiotic transmembrane transporter activity"/>
    <property type="evidence" value="ECO:0007669"/>
    <property type="project" value="InterPro"/>
</dbReference>